<dbReference type="EMBL" id="CAADGD010000113">
    <property type="protein sequence ID" value="VFK72416.1"/>
    <property type="molecule type" value="Genomic_DNA"/>
</dbReference>
<accession>A0A451B2B5</accession>
<proteinExistence type="predicted"/>
<dbReference type="InterPro" id="IPR046919">
    <property type="entry name" value="ABC-3C_CTD10"/>
</dbReference>
<dbReference type="AlphaFoldDB" id="A0A451B2B5"/>
<evidence type="ECO:0000313" key="2">
    <source>
        <dbReference type="EMBL" id="VFK65471.1"/>
    </source>
</evidence>
<protein>
    <recommendedName>
        <fullName evidence="1">ABC-three component systems C-terminal domain-containing protein</fullName>
    </recommendedName>
</protein>
<dbReference type="EMBL" id="CAADFZ010000063">
    <property type="protein sequence ID" value="VFK65471.1"/>
    <property type="molecule type" value="Genomic_DNA"/>
</dbReference>
<dbReference type="Pfam" id="PF20275">
    <property type="entry name" value="CTD10"/>
    <property type="match status" value="1"/>
</dbReference>
<gene>
    <name evidence="2" type="ORF">BECKUNK1418G_GA0071005_106317</name>
    <name evidence="3" type="ORF">BECKUNK1418H_GA0071006_111311</name>
</gene>
<feature type="domain" description="ABC-three component systems C-terminal" evidence="1">
    <location>
        <begin position="180"/>
        <end position="315"/>
    </location>
</feature>
<reference evidence="3" key="1">
    <citation type="submission" date="2019-02" db="EMBL/GenBank/DDBJ databases">
        <authorList>
            <person name="Gruber-Vodicka R. H."/>
            <person name="Seah K. B. B."/>
        </authorList>
    </citation>
    <scope>NUCLEOTIDE SEQUENCE</scope>
    <source>
        <strain evidence="3">BECK_BY19</strain>
        <strain evidence="2">BECK_BY8</strain>
    </source>
</reference>
<evidence type="ECO:0000313" key="3">
    <source>
        <dbReference type="EMBL" id="VFK72416.1"/>
    </source>
</evidence>
<name>A0A451B2B5_9GAMM</name>
<organism evidence="3">
    <name type="scientific">Candidatus Kentrum sp. UNK</name>
    <dbReference type="NCBI Taxonomy" id="2126344"/>
    <lineage>
        <taxon>Bacteria</taxon>
        <taxon>Pseudomonadati</taxon>
        <taxon>Pseudomonadota</taxon>
        <taxon>Gammaproteobacteria</taxon>
        <taxon>Candidatus Kentrum</taxon>
    </lineage>
</organism>
<evidence type="ECO:0000259" key="1">
    <source>
        <dbReference type="Pfam" id="PF20275"/>
    </source>
</evidence>
<sequence length="324" mass="37036">MPDNNEFWFRMLFKVKLYEARGASFQQLVHDLFQLVRKDFQAIAPWGNWGDGGNDGWVPSKGWYYQIHGPEPGMKDSIKKQMDDNATKHVKKAAGDFRKLTEEWGEVKRYYFVLNDRYTGIPAPVAKALQDLEDNNEGLEKARAIGSRELENLFMKLSEQEREVIIGGIPGHSLDFIDPRCVGELLTHLADKSTSLSVFLDGTAPDFQEKIAFNGLTEPVAGYLKSFSYQAATVDDFLSDRGDLAQPISEEINRFYKTSRETIPNEEEYAPNMRYVWMVEQLIPDAMRKHPHSMKAYREAAQTILAKYFETCDAYDHPNSVATP</sequence>